<reference evidence="1" key="2">
    <citation type="journal article" date="2015" name="Data Brief">
        <title>Shoot transcriptome of the giant reed, Arundo donax.</title>
        <authorList>
            <person name="Barrero R.A."/>
            <person name="Guerrero F.D."/>
            <person name="Moolhuijzen P."/>
            <person name="Goolsby J.A."/>
            <person name="Tidwell J."/>
            <person name="Bellgard S.E."/>
            <person name="Bellgard M.I."/>
        </authorList>
    </citation>
    <scope>NUCLEOTIDE SEQUENCE</scope>
    <source>
        <tissue evidence="1">Shoot tissue taken approximately 20 cm above the soil surface</tissue>
    </source>
</reference>
<organism evidence="1">
    <name type="scientific">Arundo donax</name>
    <name type="common">Giant reed</name>
    <name type="synonym">Donax arundinaceus</name>
    <dbReference type="NCBI Taxonomy" id="35708"/>
    <lineage>
        <taxon>Eukaryota</taxon>
        <taxon>Viridiplantae</taxon>
        <taxon>Streptophyta</taxon>
        <taxon>Embryophyta</taxon>
        <taxon>Tracheophyta</taxon>
        <taxon>Spermatophyta</taxon>
        <taxon>Magnoliopsida</taxon>
        <taxon>Liliopsida</taxon>
        <taxon>Poales</taxon>
        <taxon>Poaceae</taxon>
        <taxon>PACMAD clade</taxon>
        <taxon>Arundinoideae</taxon>
        <taxon>Arundineae</taxon>
        <taxon>Arundo</taxon>
    </lineage>
</organism>
<dbReference type="AlphaFoldDB" id="A0A0A9FPX9"/>
<reference evidence="1" key="1">
    <citation type="submission" date="2014-09" db="EMBL/GenBank/DDBJ databases">
        <authorList>
            <person name="Magalhaes I.L.F."/>
            <person name="Oliveira U."/>
            <person name="Santos F.R."/>
            <person name="Vidigal T.H.D.A."/>
            <person name="Brescovit A.D."/>
            <person name="Santos A.J."/>
        </authorList>
    </citation>
    <scope>NUCLEOTIDE SEQUENCE</scope>
    <source>
        <tissue evidence="1">Shoot tissue taken approximately 20 cm above the soil surface</tissue>
    </source>
</reference>
<accession>A0A0A9FPX9</accession>
<evidence type="ECO:0000313" key="1">
    <source>
        <dbReference type="EMBL" id="JAE10353.1"/>
    </source>
</evidence>
<name>A0A0A9FPX9_ARUDO</name>
<sequence length="19" mass="2447">MRKSKWRRDHRDFPEVSES</sequence>
<proteinExistence type="predicted"/>
<protein>
    <submittedName>
        <fullName evidence="1">Uncharacterized protein</fullName>
    </submittedName>
</protein>
<dbReference type="EMBL" id="GBRH01187543">
    <property type="protein sequence ID" value="JAE10353.1"/>
    <property type="molecule type" value="Transcribed_RNA"/>
</dbReference>